<dbReference type="InterPro" id="IPR053812">
    <property type="entry name" value="HTH_Sigma70_ECF-like"/>
</dbReference>
<dbReference type="InterPro" id="IPR013325">
    <property type="entry name" value="RNA_pol_sigma_r2"/>
</dbReference>
<keyword evidence="2" id="KW-0805">Transcription regulation</keyword>
<reference evidence="6 7" key="1">
    <citation type="submission" date="2019-10" db="EMBL/GenBank/DDBJ databases">
        <title>Genome sequence of Phaeocystidibacter marisrubri JCM30614 (type strain).</title>
        <authorList>
            <person name="Bowman J.P."/>
        </authorList>
    </citation>
    <scope>NUCLEOTIDE SEQUENCE [LARGE SCALE GENOMIC DNA]</scope>
    <source>
        <strain evidence="6 7">JCM 30614</strain>
    </source>
</reference>
<dbReference type="InterPro" id="IPR036388">
    <property type="entry name" value="WH-like_DNA-bd_sf"/>
</dbReference>
<dbReference type="Proteomes" id="UP000484164">
    <property type="component" value="Unassembled WGS sequence"/>
</dbReference>
<sequence>MPPRFLGVVLQFKSSMSINLEAVIQQCRKNNRRAQFELYQHCFDRLMLTCNRYKKNREDALALLNAGFLKVLTNLDKYDDRQSFMPWASTIMVRTAIDDFRKNKAQKLQMVYCETEEELEGSASEDFFHDVVSAMSAEEIKKIIFELPDNERLVFTLHEMEGYKHHEIAAELGVTERSTKRYLKSAKKMLQDELGKNQHIQSMFS</sequence>
<keyword evidence="7" id="KW-1185">Reference proteome</keyword>
<dbReference type="InterPro" id="IPR014284">
    <property type="entry name" value="RNA_pol_sigma-70_dom"/>
</dbReference>
<evidence type="ECO:0000256" key="3">
    <source>
        <dbReference type="ARBA" id="ARBA00023082"/>
    </source>
</evidence>
<dbReference type="Gene3D" id="1.10.1740.10">
    <property type="match status" value="1"/>
</dbReference>
<evidence type="ECO:0000259" key="5">
    <source>
        <dbReference type="Pfam" id="PF07638"/>
    </source>
</evidence>
<dbReference type="AlphaFoldDB" id="A0A6L3ZE31"/>
<dbReference type="PANTHER" id="PTHR43133">
    <property type="entry name" value="RNA POLYMERASE ECF-TYPE SIGMA FACTO"/>
    <property type="match status" value="1"/>
</dbReference>
<protein>
    <submittedName>
        <fullName evidence="6">Sigma-70 family RNA polymerase sigma factor</fullName>
    </submittedName>
</protein>
<dbReference type="Gene3D" id="1.10.10.10">
    <property type="entry name" value="Winged helix-like DNA-binding domain superfamily/Winged helix DNA-binding domain"/>
    <property type="match status" value="1"/>
</dbReference>
<proteinExistence type="inferred from homology"/>
<dbReference type="InterPro" id="IPR013324">
    <property type="entry name" value="RNA_pol_sigma_r3/r4-like"/>
</dbReference>
<dbReference type="PANTHER" id="PTHR43133:SF46">
    <property type="entry name" value="RNA POLYMERASE SIGMA-70 FACTOR ECF SUBFAMILY"/>
    <property type="match status" value="1"/>
</dbReference>
<comment type="caution">
    <text evidence="6">The sequence shown here is derived from an EMBL/GenBank/DDBJ whole genome shotgun (WGS) entry which is preliminary data.</text>
</comment>
<evidence type="ECO:0000313" key="7">
    <source>
        <dbReference type="Proteomes" id="UP000484164"/>
    </source>
</evidence>
<dbReference type="CDD" id="cd06171">
    <property type="entry name" value="Sigma70_r4"/>
    <property type="match status" value="1"/>
</dbReference>
<keyword evidence="3" id="KW-0731">Sigma factor</keyword>
<accession>A0A6L3ZE31</accession>
<dbReference type="GO" id="GO:0006352">
    <property type="term" value="P:DNA-templated transcription initiation"/>
    <property type="evidence" value="ECO:0007669"/>
    <property type="project" value="InterPro"/>
</dbReference>
<dbReference type="SUPFAM" id="SSF88946">
    <property type="entry name" value="Sigma2 domain of RNA polymerase sigma factors"/>
    <property type="match status" value="1"/>
</dbReference>
<gene>
    <name evidence="6" type="ORF">F8C82_08080</name>
</gene>
<dbReference type="GO" id="GO:0016987">
    <property type="term" value="F:sigma factor activity"/>
    <property type="evidence" value="ECO:0007669"/>
    <property type="project" value="UniProtKB-KW"/>
</dbReference>
<evidence type="ECO:0000313" key="6">
    <source>
        <dbReference type="EMBL" id="KAB2815652.1"/>
    </source>
</evidence>
<keyword evidence="4" id="KW-0804">Transcription</keyword>
<evidence type="ECO:0000256" key="2">
    <source>
        <dbReference type="ARBA" id="ARBA00023015"/>
    </source>
</evidence>
<comment type="similarity">
    <text evidence="1">Belongs to the sigma-70 factor family. ECF subfamily.</text>
</comment>
<dbReference type="OrthoDB" id="1160671at2"/>
<dbReference type="InterPro" id="IPR039425">
    <property type="entry name" value="RNA_pol_sigma-70-like"/>
</dbReference>
<name>A0A6L3ZE31_9FLAO</name>
<feature type="domain" description="RNA polymerase sigma-70 ECF-like HTH" evidence="5">
    <location>
        <begin position="22"/>
        <end position="194"/>
    </location>
</feature>
<evidence type="ECO:0000256" key="4">
    <source>
        <dbReference type="ARBA" id="ARBA00023163"/>
    </source>
</evidence>
<organism evidence="6 7">
    <name type="scientific">Phaeocystidibacter marisrubri</name>
    <dbReference type="NCBI Taxonomy" id="1577780"/>
    <lineage>
        <taxon>Bacteria</taxon>
        <taxon>Pseudomonadati</taxon>
        <taxon>Bacteroidota</taxon>
        <taxon>Flavobacteriia</taxon>
        <taxon>Flavobacteriales</taxon>
        <taxon>Phaeocystidibacteraceae</taxon>
        <taxon>Phaeocystidibacter</taxon>
    </lineage>
</organism>
<evidence type="ECO:0000256" key="1">
    <source>
        <dbReference type="ARBA" id="ARBA00010641"/>
    </source>
</evidence>
<dbReference type="SUPFAM" id="SSF88659">
    <property type="entry name" value="Sigma3 and sigma4 domains of RNA polymerase sigma factors"/>
    <property type="match status" value="1"/>
</dbReference>
<dbReference type="NCBIfam" id="TIGR02937">
    <property type="entry name" value="sigma70-ECF"/>
    <property type="match status" value="1"/>
</dbReference>
<dbReference type="Pfam" id="PF07638">
    <property type="entry name" value="Sigma70_ECF"/>
    <property type="match status" value="1"/>
</dbReference>
<dbReference type="EMBL" id="WBVQ01000002">
    <property type="protein sequence ID" value="KAB2815652.1"/>
    <property type="molecule type" value="Genomic_DNA"/>
</dbReference>